<dbReference type="EMBL" id="RXIL01000035">
    <property type="protein sequence ID" value="RZN71927.1"/>
    <property type="molecule type" value="Genomic_DNA"/>
</dbReference>
<evidence type="ECO:0000313" key="5">
    <source>
        <dbReference type="EMBL" id="RZN71927.1"/>
    </source>
</evidence>
<dbReference type="InterPro" id="IPR009078">
    <property type="entry name" value="Ferritin-like_SF"/>
</dbReference>
<dbReference type="Gene3D" id="2.20.28.10">
    <property type="match status" value="1"/>
</dbReference>
<evidence type="ECO:0000256" key="3">
    <source>
        <dbReference type="SAM" id="Coils"/>
    </source>
</evidence>
<name>A0A520KY35_9EURY</name>
<keyword evidence="1" id="KW-0813">Transport</keyword>
<dbReference type="PROSITE" id="PS50905">
    <property type="entry name" value="FERRITIN_LIKE"/>
    <property type="match status" value="1"/>
</dbReference>
<sequence>MVIKREMTKKFIEEAFGGESMAHMRYLLFEAVAEKEGFPNIANMFRAIAFAEIVHARNHYRSLGEIKGTTDNLQICIDGEHYEVNEMYPAFNDVAKIQDEKEAERDTYYALEAEKTHEILYKKAKELAEQKKDIDEKRFSICPICGHTVVGKPPERCPICGASNDKFLIFE</sequence>
<protein>
    <submittedName>
        <fullName evidence="5">Rubrerythrin family protein</fullName>
    </submittedName>
</protein>
<dbReference type="InterPro" id="IPR003251">
    <property type="entry name" value="Rr_diiron-bd_dom"/>
</dbReference>
<evidence type="ECO:0000313" key="6">
    <source>
        <dbReference type="Proteomes" id="UP000320766"/>
    </source>
</evidence>
<dbReference type="GO" id="GO:0046872">
    <property type="term" value="F:metal ion binding"/>
    <property type="evidence" value="ECO:0007669"/>
    <property type="project" value="InterPro"/>
</dbReference>
<evidence type="ECO:0000256" key="1">
    <source>
        <dbReference type="ARBA" id="ARBA00022448"/>
    </source>
</evidence>
<evidence type="ECO:0000259" key="4">
    <source>
        <dbReference type="PROSITE" id="PS50905"/>
    </source>
</evidence>
<comment type="caution">
    <text evidence="5">The sequence shown here is derived from an EMBL/GenBank/DDBJ whole genome shotgun (WGS) entry which is preliminary data.</text>
</comment>
<accession>A0A520KY35</accession>
<reference evidence="5 6" key="1">
    <citation type="journal article" date="2019" name="Nat. Microbiol.">
        <title>Wide diversity of methane and short-chain alkane metabolisms in uncultured archaea.</title>
        <authorList>
            <person name="Borrel G."/>
            <person name="Adam P.S."/>
            <person name="McKay L.J."/>
            <person name="Chen L.X."/>
            <person name="Sierra-Garcia I.N."/>
            <person name="Sieber C.M."/>
            <person name="Letourneur Q."/>
            <person name="Ghozlane A."/>
            <person name="Andersen G.L."/>
            <person name="Li W.J."/>
            <person name="Hallam S.J."/>
            <person name="Muyzer G."/>
            <person name="de Oliveira V.M."/>
            <person name="Inskeep W.P."/>
            <person name="Banfield J.F."/>
            <person name="Gribaldo S."/>
        </authorList>
    </citation>
    <scope>NUCLEOTIDE SEQUENCE [LARGE SCALE GENOMIC DNA]</scope>
    <source>
        <strain evidence="5">NM1b</strain>
    </source>
</reference>
<dbReference type="AlphaFoldDB" id="A0A520KY35"/>
<feature type="domain" description="Ferritin-like diiron" evidence="4">
    <location>
        <begin position="2"/>
        <end position="132"/>
    </location>
</feature>
<dbReference type="GO" id="GO:0016491">
    <property type="term" value="F:oxidoreductase activity"/>
    <property type="evidence" value="ECO:0007669"/>
    <property type="project" value="InterPro"/>
</dbReference>
<dbReference type="Gene3D" id="1.20.1260.10">
    <property type="match status" value="1"/>
</dbReference>
<keyword evidence="2" id="KW-0249">Electron transport</keyword>
<dbReference type="PANTHER" id="PTHR33746">
    <property type="entry name" value="RUBRERYTHRIN"/>
    <property type="match status" value="1"/>
</dbReference>
<dbReference type="InterPro" id="IPR012347">
    <property type="entry name" value="Ferritin-like"/>
</dbReference>
<dbReference type="SUPFAM" id="SSF47240">
    <property type="entry name" value="Ferritin-like"/>
    <property type="match status" value="1"/>
</dbReference>
<gene>
    <name evidence="5" type="ORF">EF807_01990</name>
</gene>
<organism evidence="5 6">
    <name type="scientific">Candidatus Methanolliviera hydrocarbonicum</name>
    <dbReference type="NCBI Taxonomy" id="2491085"/>
    <lineage>
        <taxon>Archaea</taxon>
        <taxon>Methanobacteriati</taxon>
        <taxon>Methanobacteriota</taxon>
        <taxon>Candidatus Methanoliparia</taxon>
        <taxon>Candidatus Methanoliparales</taxon>
        <taxon>Candidatus Methanollivieraceae</taxon>
        <taxon>Candidatus Methanolliviera</taxon>
    </lineage>
</organism>
<dbReference type="SUPFAM" id="SSF57802">
    <property type="entry name" value="Rubredoxin-like"/>
    <property type="match status" value="1"/>
</dbReference>
<dbReference type="InterPro" id="IPR048574">
    <property type="entry name" value="RUBY_RBDX"/>
</dbReference>
<keyword evidence="3" id="KW-0175">Coiled coil</keyword>
<dbReference type="PANTHER" id="PTHR33746:SF4">
    <property type="entry name" value="RUBRERYTHRIN"/>
    <property type="match status" value="1"/>
</dbReference>
<feature type="coiled-coil region" evidence="3">
    <location>
        <begin position="94"/>
        <end position="137"/>
    </location>
</feature>
<evidence type="ECO:0000256" key="2">
    <source>
        <dbReference type="ARBA" id="ARBA00022982"/>
    </source>
</evidence>
<dbReference type="Pfam" id="PF21349">
    <property type="entry name" value="RUBY_RBDX"/>
    <property type="match status" value="1"/>
</dbReference>
<dbReference type="InterPro" id="IPR009040">
    <property type="entry name" value="Ferritin-like_diiron"/>
</dbReference>
<dbReference type="InterPro" id="IPR052753">
    <property type="entry name" value="Rbr2/Nigerythrin"/>
</dbReference>
<dbReference type="CDD" id="cd01041">
    <property type="entry name" value="Rubrerythrin"/>
    <property type="match status" value="1"/>
</dbReference>
<proteinExistence type="predicted"/>
<dbReference type="Pfam" id="PF02915">
    <property type="entry name" value="Rubrerythrin"/>
    <property type="match status" value="1"/>
</dbReference>
<dbReference type="Proteomes" id="UP000320766">
    <property type="component" value="Unassembled WGS sequence"/>
</dbReference>